<dbReference type="HOGENOM" id="CLU_692067_0_0_11"/>
<gene>
    <name evidence="2" type="ORF">CARG_03025</name>
</gene>
<accession>U3GYS9</accession>
<dbReference type="STRING" id="1348662.CARG_03025"/>
<feature type="compositionally biased region" description="Low complexity" evidence="1">
    <location>
        <begin position="85"/>
        <end position="96"/>
    </location>
</feature>
<dbReference type="Pfam" id="PF21813">
    <property type="entry name" value="DUF6882"/>
    <property type="match status" value="1"/>
</dbReference>
<dbReference type="Proteomes" id="UP000016943">
    <property type="component" value="Chromosome"/>
</dbReference>
<keyword evidence="3" id="KW-1185">Reference proteome</keyword>
<dbReference type="AlphaFoldDB" id="U3GYS9"/>
<evidence type="ECO:0000313" key="3">
    <source>
        <dbReference type="Proteomes" id="UP000016943"/>
    </source>
</evidence>
<protein>
    <submittedName>
        <fullName evidence="2">Uncharacterized protein</fullName>
    </submittedName>
</protein>
<dbReference type="GeneID" id="78249432"/>
<evidence type="ECO:0000313" key="2">
    <source>
        <dbReference type="EMBL" id="AGU14757.1"/>
    </source>
</evidence>
<feature type="region of interest" description="Disordered" evidence="1">
    <location>
        <begin position="65"/>
        <end position="107"/>
    </location>
</feature>
<sequence length="398" mass="41881">MSEHSTGPAANATDTADAVNAHTADATNASDAAAFGSLNCAARIQCLLQELGHIEHIEVAPTGTATPQGLANGPAHAPVSNTSPDASADSSSDASSGTTHDPSVSPFASDDSISIRFTLRGQAPRTFAAVTVPGESWSDLAAASAHLMGRPGISLPKTDGTRTLAIIDWLPHQDPHQQLFAAAWSPHVSVRACEGFASLHELGIRTSQPEEGRTLVEFSNGSVMHLRTPGYLNGVGDVTGQDIAAKGLQPTAEFQHYLNSLLAPPADGRSPLQCTAPSPYGAPLSLMTSRGLASVTAYHVATVKGDTWRWSWADATRSAEWFGAQAFGPTRPSPAHDIRLLGYRHGVGALLRPELSRQEVEQSHVLAMCTSATGLWHHAWVPQPNDSWALLLFPGNAI</sequence>
<dbReference type="InterPro" id="IPR049249">
    <property type="entry name" value="DUF6882"/>
</dbReference>
<dbReference type="KEGG" id="caz:CARG_03025"/>
<dbReference type="OrthoDB" id="4428117at2"/>
<name>U3GYS9_9CORY</name>
<dbReference type="PATRIC" id="fig|1348662.3.peg.596"/>
<dbReference type="EMBL" id="CP006365">
    <property type="protein sequence ID" value="AGU14757.1"/>
    <property type="molecule type" value="Genomic_DNA"/>
</dbReference>
<organism evidence="2 3">
    <name type="scientific">Corynebacterium argentoratense DSM 44202</name>
    <dbReference type="NCBI Taxonomy" id="1348662"/>
    <lineage>
        <taxon>Bacteria</taxon>
        <taxon>Bacillati</taxon>
        <taxon>Actinomycetota</taxon>
        <taxon>Actinomycetes</taxon>
        <taxon>Mycobacteriales</taxon>
        <taxon>Corynebacteriaceae</taxon>
        <taxon>Corynebacterium</taxon>
    </lineage>
</organism>
<dbReference type="RefSeq" id="WP_020975908.1">
    <property type="nucleotide sequence ID" value="NC_022198.1"/>
</dbReference>
<evidence type="ECO:0000256" key="1">
    <source>
        <dbReference type="SAM" id="MobiDB-lite"/>
    </source>
</evidence>
<reference evidence="2 3" key="1">
    <citation type="journal article" date="2013" name="Genome Announc.">
        <title>Whole-Genome Sequence of the Clinical Strain Corynebacterium argentoratense DSM 44202, Isolated from a Human Throat Specimen.</title>
        <authorList>
            <person name="Bomholt C."/>
            <person name="Glaub A."/>
            <person name="Gravermann K."/>
            <person name="Albersmeier A."/>
            <person name="Brinkrolf K."/>
            <person name="Ruckert C."/>
            <person name="Tauch A."/>
        </authorList>
    </citation>
    <scope>NUCLEOTIDE SEQUENCE [LARGE SCALE GENOMIC DNA]</scope>
    <source>
        <strain evidence="2">DSM 44202</strain>
    </source>
</reference>
<proteinExistence type="predicted"/>